<dbReference type="EMBL" id="KN817563">
    <property type="protein sequence ID" value="KJA20876.1"/>
    <property type="molecule type" value="Genomic_DNA"/>
</dbReference>
<dbReference type="AlphaFoldDB" id="A0A0D2NWK4"/>
<accession>A0A0D2NWK4</accession>
<dbReference type="Proteomes" id="UP000054270">
    <property type="component" value="Unassembled WGS sequence"/>
</dbReference>
<protein>
    <submittedName>
        <fullName evidence="1">Uncharacterized protein</fullName>
    </submittedName>
</protein>
<organism evidence="1 2">
    <name type="scientific">Hypholoma sublateritium (strain FD-334 SS-4)</name>
    <dbReference type="NCBI Taxonomy" id="945553"/>
    <lineage>
        <taxon>Eukaryota</taxon>
        <taxon>Fungi</taxon>
        <taxon>Dikarya</taxon>
        <taxon>Basidiomycota</taxon>
        <taxon>Agaricomycotina</taxon>
        <taxon>Agaricomycetes</taxon>
        <taxon>Agaricomycetidae</taxon>
        <taxon>Agaricales</taxon>
        <taxon>Agaricineae</taxon>
        <taxon>Strophariaceae</taxon>
        <taxon>Hypholoma</taxon>
    </lineage>
</organism>
<keyword evidence="2" id="KW-1185">Reference proteome</keyword>
<proteinExistence type="predicted"/>
<evidence type="ECO:0000313" key="1">
    <source>
        <dbReference type="EMBL" id="KJA20876.1"/>
    </source>
</evidence>
<reference evidence="2" key="1">
    <citation type="submission" date="2014-04" db="EMBL/GenBank/DDBJ databases">
        <title>Evolutionary Origins and Diversification of the Mycorrhizal Mutualists.</title>
        <authorList>
            <consortium name="DOE Joint Genome Institute"/>
            <consortium name="Mycorrhizal Genomics Consortium"/>
            <person name="Kohler A."/>
            <person name="Kuo A."/>
            <person name="Nagy L.G."/>
            <person name="Floudas D."/>
            <person name="Copeland A."/>
            <person name="Barry K.W."/>
            <person name="Cichocki N."/>
            <person name="Veneault-Fourrey C."/>
            <person name="LaButti K."/>
            <person name="Lindquist E.A."/>
            <person name="Lipzen A."/>
            <person name="Lundell T."/>
            <person name="Morin E."/>
            <person name="Murat C."/>
            <person name="Riley R."/>
            <person name="Ohm R."/>
            <person name="Sun H."/>
            <person name="Tunlid A."/>
            <person name="Henrissat B."/>
            <person name="Grigoriev I.V."/>
            <person name="Hibbett D.S."/>
            <person name="Martin F."/>
        </authorList>
    </citation>
    <scope>NUCLEOTIDE SEQUENCE [LARGE SCALE GENOMIC DNA]</scope>
    <source>
        <strain evidence="2">FD-334 SS-4</strain>
    </source>
</reference>
<sequence>MSSYALWSRLPHTSIPQPSIIRLPSSAFLFHASTSSHRPLIHPHLHTSITHIHTTPPTRPPTHARTPHMYTPPMHALFARPPFFHFIDVHLFVSLICSFAWPFCTRFFCLHPSYAPHLQLTPILHPHPILRPSYRPCTPLTPPYIHITHLTPPRSLPHILPR</sequence>
<name>A0A0D2NWK4_HYPSF</name>
<gene>
    <name evidence="1" type="ORF">HYPSUDRAFT_42691</name>
</gene>
<evidence type="ECO:0000313" key="2">
    <source>
        <dbReference type="Proteomes" id="UP000054270"/>
    </source>
</evidence>